<dbReference type="Pfam" id="PF20144">
    <property type="entry name" value="TIG_SUH"/>
    <property type="match status" value="1"/>
</dbReference>
<dbReference type="SMART" id="SM01268">
    <property type="entry name" value="BTD"/>
    <property type="match status" value="1"/>
</dbReference>
<dbReference type="InterPro" id="IPR038007">
    <property type="entry name" value="RBP-Jkappa_IPT"/>
</dbReference>
<dbReference type="GO" id="GO:0001228">
    <property type="term" value="F:DNA-binding transcription activator activity, RNA polymerase II-specific"/>
    <property type="evidence" value="ECO:0007669"/>
    <property type="project" value="InterPro"/>
</dbReference>
<dbReference type="AlphaFoldDB" id="A0A818ZMS8"/>
<dbReference type="Proteomes" id="UP000663869">
    <property type="component" value="Unassembled WGS sequence"/>
</dbReference>
<evidence type="ECO:0000256" key="5">
    <source>
        <dbReference type="ARBA" id="ARBA00023163"/>
    </source>
</evidence>
<dbReference type="Proteomes" id="UP000663862">
    <property type="component" value="Unassembled WGS sequence"/>
</dbReference>
<organism evidence="10 13">
    <name type="scientific">Rotaria socialis</name>
    <dbReference type="NCBI Taxonomy" id="392032"/>
    <lineage>
        <taxon>Eukaryota</taxon>
        <taxon>Metazoa</taxon>
        <taxon>Spiralia</taxon>
        <taxon>Gnathifera</taxon>
        <taxon>Rotifera</taxon>
        <taxon>Eurotatoria</taxon>
        <taxon>Bdelloidea</taxon>
        <taxon>Philodinida</taxon>
        <taxon>Philodinidae</taxon>
        <taxon>Rotaria</taxon>
    </lineage>
</organism>
<sequence length="570" mass="63928">MVNMQLAMYQMLTNFASNSTPREDSSLRFRSLSDHQSPIINHQKPIKRLCHKRPRLVKTNNRTSSGTTTAAASNLNMPTTSSPVGFNGNYNDESYEELEHRPLTREIMATYLSTRRHRTVTVHHAKVAQKSYGNEKRFFCPPPCVYLSGDGWNHDFEQDNLCTMIGIGEPLYLNDNNGSPSGNITQSSEMQHLPFDNGKRFGAAKTLFISDSDKRKHINLNVKMMYTADFRDSPYIGMFESRKIKVISKPSKKKQSVKNAESVCIQSGTKIALFNRLRSQNVSTRFLHVDERNQFEASSHEWGSFYIHLVDNEEPCMESVTFSVKEGFVQYGSTVKLVCSVTNQSLPYMVIRKVDKNRVLLDSDEPVSQLHKCAFEFKNGPSSSSSIVYLCLTGERIVGIAGKPCPNERFRVDINDSACWTIISTDKAEYTWFEACGPVSHPITPVPVARHIVVDGGGTAATIELTGENFAPGLSVWFGETESPCTDYRSTQTIVAEVPQFSSVMPNMPWIQRPISTPISLVRRDGVVYLTPLMFTYTPQPAPPRKNTPSPPAVLSVTSENNFCESEILI</sequence>
<dbReference type="InterPro" id="IPR015350">
    <property type="entry name" value="Beta-trefoil_DNA-bd_dom"/>
</dbReference>
<evidence type="ECO:0000256" key="4">
    <source>
        <dbReference type="ARBA" id="ARBA00023125"/>
    </source>
</evidence>
<evidence type="ECO:0000256" key="6">
    <source>
        <dbReference type="ARBA" id="ARBA00023242"/>
    </source>
</evidence>
<dbReference type="PANTHER" id="PTHR10665">
    <property type="entry name" value="RECOMBINING BINDING PROTEIN SUPPRESSOR OF HAIRLESS"/>
    <property type="match status" value="1"/>
</dbReference>
<comment type="caution">
    <text evidence="10">The sequence shown here is derived from an EMBL/GenBank/DDBJ whole genome shotgun (WGS) entry which is preliminary data.</text>
</comment>
<dbReference type="InterPro" id="IPR014756">
    <property type="entry name" value="Ig_E-set"/>
</dbReference>
<dbReference type="InterPro" id="IPR015351">
    <property type="entry name" value="RBP-J/Cbf11/Cbf12_DNA-bd"/>
</dbReference>
<feature type="domain" description="RBP-J/Cbf11/Cbf12 DNA binding" evidence="8">
    <location>
        <begin position="119"/>
        <end position="261"/>
    </location>
</feature>
<evidence type="ECO:0000313" key="13">
    <source>
        <dbReference type="Proteomes" id="UP000663869"/>
    </source>
</evidence>
<keyword evidence="6" id="KW-0539">Nucleus</keyword>
<evidence type="ECO:0000313" key="12">
    <source>
        <dbReference type="EMBL" id="CAF4383004.1"/>
    </source>
</evidence>
<dbReference type="GO" id="GO:0005634">
    <property type="term" value="C:nucleus"/>
    <property type="evidence" value="ECO:0007669"/>
    <property type="project" value="UniProtKB-SubCell"/>
</dbReference>
<comment type="similarity">
    <text evidence="2">Belongs to the Su(H) family.</text>
</comment>
<dbReference type="InterPro" id="IPR037095">
    <property type="entry name" value="RBP-J/Cbf11_DNA-bd_sf"/>
</dbReference>
<evidence type="ECO:0000259" key="8">
    <source>
        <dbReference type="SMART" id="SM01267"/>
    </source>
</evidence>
<name>A0A818ZMS8_9BILA</name>
<dbReference type="SUPFAM" id="SSF49417">
    <property type="entry name" value="p53-like transcription factors"/>
    <property type="match status" value="1"/>
</dbReference>
<evidence type="ECO:0008006" key="14">
    <source>
        <dbReference type="Google" id="ProtNLM"/>
    </source>
</evidence>
<dbReference type="Gene3D" id="2.80.10.50">
    <property type="match status" value="1"/>
</dbReference>
<evidence type="ECO:0000256" key="2">
    <source>
        <dbReference type="ARBA" id="ARBA00009704"/>
    </source>
</evidence>
<dbReference type="InterPro" id="IPR036358">
    <property type="entry name" value="BTD_sf"/>
</dbReference>
<feature type="domain" description="Beta-trefoil DNA-binding" evidence="9">
    <location>
        <begin position="263"/>
        <end position="420"/>
    </location>
</feature>
<dbReference type="SMART" id="SM01267">
    <property type="entry name" value="LAG1_DNAbind"/>
    <property type="match status" value="1"/>
</dbReference>
<evidence type="ECO:0000259" key="9">
    <source>
        <dbReference type="SMART" id="SM01268"/>
    </source>
</evidence>
<proteinExistence type="inferred from homology"/>
<reference evidence="10" key="1">
    <citation type="submission" date="2021-02" db="EMBL/GenBank/DDBJ databases">
        <authorList>
            <person name="Nowell W R."/>
        </authorList>
    </citation>
    <scope>NUCLEOTIDE SEQUENCE</scope>
</reference>
<dbReference type="EMBL" id="CAJOBO010000534">
    <property type="protein sequence ID" value="CAF4242721.1"/>
    <property type="molecule type" value="Genomic_DNA"/>
</dbReference>
<evidence type="ECO:0000313" key="10">
    <source>
        <dbReference type="EMBL" id="CAF3771115.1"/>
    </source>
</evidence>
<evidence type="ECO:0000313" key="11">
    <source>
        <dbReference type="EMBL" id="CAF4242721.1"/>
    </source>
</evidence>
<feature type="compositionally biased region" description="Low complexity" evidence="7">
    <location>
        <begin position="59"/>
        <end position="74"/>
    </location>
</feature>
<keyword evidence="3" id="KW-0805">Transcription regulation</keyword>
<dbReference type="Pfam" id="PF09270">
    <property type="entry name" value="BTD"/>
    <property type="match status" value="1"/>
</dbReference>
<evidence type="ECO:0000256" key="7">
    <source>
        <dbReference type="SAM" id="MobiDB-lite"/>
    </source>
</evidence>
<dbReference type="GO" id="GO:0000978">
    <property type="term" value="F:RNA polymerase II cis-regulatory region sequence-specific DNA binding"/>
    <property type="evidence" value="ECO:0007669"/>
    <property type="project" value="InterPro"/>
</dbReference>
<protein>
    <recommendedName>
        <fullName evidence="14">Recombining binding protein suppressor of hairless</fullName>
    </recommendedName>
</protein>
<dbReference type="Gene3D" id="2.60.40.10">
    <property type="entry name" value="Immunoglobulins"/>
    <property type="match status" value="1"/>
</dbReference>
<accession>A0A818ZMS8</accession>
<dbReference type="Gene3D" id="2.60.40.1450">
    <property type="entry name" value="LAG1, DNA binding domain"/>
    <property type="match status" value="1"/>
</dbReference>
<dbReference type="InterPro" id="IPR013783">
    <property type="entry name" value="Ig-like_fold"/>
</dbReference>
<dbReference type="Pfam" id="PF09271">
    <property type="entry name" value="LAG1-DNAbind"/>
    <property type="match status" value="1"/>
</dbReference>
<dbReference type="SUPFAM" id="SSF81296">
    <property type="entry name" value="E set domains"/>
    <property type="match status" value="1"/>
</dbReference>
<dbReference type="InterPro" id="IPR008967">
    <property type="entry name" value="p53-like_TF_DNA-bd_sf"/>
</dbReference>
<feature type="compositionally biased region" description="Polar residues" evidence="7">
    <location>
        <begin position="75"/>
        <end position="86"/>
    </location>
</feature>
<dbReference type="Proteomes" id="UP000663851">
    <property type="component" value="Unassembled WGS sequence"/>
</dbReference>
<dbReference type="SUPFAM" id="SSF110217">
    <property type="entry name" value="DNA-binding protein LAG-1 (CSL)"/>
    <property type="match status" value="1"/>
</dbReference>
<evidence type="ECO:0000256" key="3">
    <source>
        <dbReference type="ARBA" id="ARBA00023015"/>
    </source>
</evidence>
<dbReference type="InterPro" id="IPR040159">
    <property type="entry name" value="CLS_fam"/>
</dbReference>
<gene>
    <name evidence="10" type="ORF">FME351_LOCUS31958</name>
    <name evidence="11" type="ORF">HFQ381_LOCUS9947</name>
    <name evidence="12" type="ORF">TSG867_LOCUS11725</name>
</gene>
<keyword evidence="5" id="KW-0804">Transcription</keyword>
<comment type="subcellular location">
    <subcellularLocation>
        <location evidence="1">Nucleus</location>
    </subcellularLocation>
</comment>
<dbReference type="EMBL" id="CAJNYU010004567">
    <property type="protein sequence ID" value="CAF3771115.1"/>
    <property type="molecule type" value="Genomic_DNA"/>
</dbReference>
<evidence type="ECO:0000256" key="1">
    <source>
        <dbReference type="ARBA" id="ARBA00004123"/>
    </source>
</evidence>
<dbReference type="EMBL" id="CAJOBQ010000571">
    <property type="protein sequence ID" value="CAF4383004.1"/>
    <property type="molecule type" value="Genomic_DNA"/>
</dbReference>
<keyword evidence="4" id="KW-0238">DNA-binding</keyword>
<feature type="region of interest" description="Disordered" evidence="7">
    <location>
        <begin position="59"/>
        <end position="86"/>
    </location>
</feature>